<dbReference type="Proteomes" id="UP001497382">
    <property type="component" value="Unassembled WGS sequence"/>
</dbReference>
<sequence length="641" mass="74442">MATGGGGWRIQKGYEGQKFSVKRFAYDVLSITLSKCGFPETHLKFKVAKENDYRHTDYVIMVHSAVICIALSMRDKWKHMFEYQLKRSVLNDMKKVEMYLVNIEVLPELRMTYELDKIRRSLAFYSELILFLHSNNIEVDFKRLLFIWTNYFNEKIAVKEDPDILLEAIFIEDPDISGYLSLVDCFIQEVAIPYGKIGDVSKRFRDFCEEVEKFYREVRTDVLESTTELLAHDLESPSYGLPDSPSEAVEESVSFFSAVLESDSVSSEDRTSHESAGHSDGFPLPSSSERAADATIERVDIASEKTPEEMEVIDKASISHPKSLETPSEMATGGVWRIQKGYEEQKFNIKRFAYDVLHITLSKFGFPKTHLLVKFEKENDYRHSDYVITVHSAVMCITLSMRDKWKRMFEYQLKRSVINDMQKVEAYLAEIEVLPEFRMTDDLDKIRRSLAFYSELILFLHSYNIEVDFEKFLDIWEKYFNEKIAVNEDSDILLEAIFIDDPNIVVYLSLVNCFIQEVANPYGKTDDVSRRFLDFSEEVEKFHAIPIIGVEEMLGGLILRRMKSTSRDPPPETVKESVSFFSKILGTDLVYLDYLDSTEPPEHLYDFPLPSSREIEDRLEQMNLVSKETSPEREDENLKKV</sequence>
<reference evidence="2 3" key="1">
    <citation type="submission" date="2024-04" db="EMBL/GenBank/DDBJ databases">
        <authorList>
            <person name="Rising A."/>
            <person name="Reimegard J."/>
            <person name="Sonavane S."/>
            <person name="Akerstrom W."/>
            <person name="Nylinder S."/>
            <person name="Hedman E."/>
            <person name="Kallberg Y."/>
        </authorList>
    </citation>
    <scope>NUCLEOTIDE SEQUENCE [LARGE SCALE GENOMIC DNA]</scope>
</reference>
<dbReference type="EMBL" id="CAXIEN010000115">
    <property type="protein sequence ID" value="CAL1278741.1"/>
    <property type="molecule type" value="Genomic_DNA"/>
</dbReference>
<protein>
    <submittedName>
        <fullName evidence="2">Uncharacterized protein</fullName>
    </submittedName>
</protein>
<dbReference type="AlphaFoldDB" id="A0AAV2A3Y5"/>
<keyword evidence="3" id="KW-1185">Reference proteome</keyword>
<feature type="compositionally biased region" description="Basic and acidic residues" evidence="1">
    <location>
        <begin position="267"/>
        <end position="277"/>
    </location>
</feature>
<evidence type="ECO:0000313" key="2">
    <source>
        <dbReference type="EMBL" id="CAL1278741.1"/>
    </source>
</evidence>
<accession>A0AAV2A3Y5</accession>
<organism evidence="2 3">
    <name type="scientific">Larinioides sclopetarius</name>
    <dbReference type="NCBI Taxonomy" id="280406"/>
    <lineage>
        <taxon>Eukaryota</taxon>
        <taxon>Metazoa</taxon>
        <taxon>Ecdysozoa</taxon>
        <taxon>Arthropoda</taxon>
        <taxon>Chelicerata</taxon>
        <taxon>Arachnida</taxon>
        <taxon>Araneae</taxon>
        <taxon>Araneomorphae</taxon>
        <taxon>Entelegynae</taxon>
        <taxon>Araneoidea</taxon>
        <taxon>Araneidae</taxon>
        <taxon>Larinioides</taxon>
    </lineage>
</organism>
<feature type="region of interest" description="Disordered" evidence="1">
    <location>
        <begin position="266"/>
        <end position="289"/>
    </location>
</feature>
<name>A0AAV2A3Y5_9ARAC</name>
<gene>
    <name evidence="2" type="ORF">LARSCL_LOCUS9962</name>
</gene>
<comment type="caution">
    <text evidence="2">The sequence shown here is derived from an EMBL/GenBank/DDBJ whole genome shotgun (WGS) entry which is preliminary data.</text>
</comment>
<evidence type="ECO:0000256" key="1">
    <source>
        <dbReference type="SAM" id="MobiDB-lite"/>
    </source>
</evidence>
<proteinExistence type="predicted"/>
<evidence type="ECO:0000313" key="3">
    <source>
        <dbReference type="Proteomes" id="UP001497382"/>
    </source>
</evidence>